<feature type="compositionally biased region" description="Polar residues" evidence="3">
    <location>
        <begin position="501"/>
        <end position="511"/>
    </location>
</feature>
<accession>A0A9E7R7G8</accession>
<sequence length="797" mass="87945">MDETVEWLRDRPYFDDQLQTHEIVAGRAAAFGDEIPLESRLASALADRGIDRLYAHQHRAVEAVRAGRNVVLSTPTASGKSLAYTVPAFERAMGATAHDPAAAERADDGSTLGTALYVAPQVALVNDQEETLSGLADALGFGSGVQVAQYTGRQSRSEKAAIRERQPTVLLVTPDMLHYGILPHAHRLWDWFFERLSTVVVDEVHAYRGVFGSHVSLVLRRLGRVAERFGAAPEYVCCSATIRNPVEHAATVTAQPAESFVSVETDTSATGPRHWLFWNPPEHEGNEGTGRRRSSHTESKRLFVDLVERGYQTVVFCRSRQTAERYATDSADELRKRGAHEAARGVGAYQAALTDERRAEIEAGLKSGETRGVWSTNALELGVDIGGLDCVILDGYPGTRMSAFQQAGRAGRGTDPALVVLVGGEDQLDQYFMRHPDAFFEGDPERAVTNPENDQLAPGHVRSAASENWLSTDDERWFGESFPDLVSHLESTGDLQRRSTADGTRWTTDGAPQQDVHLRTIDDRSIRLLDTRRDEVVAELPFEDALRDAHRGAVYHHQGRKYEVRDLNLDQRVAELEPTWADYYTRTLHDKTITVERDLTGKRLATRDDVPVRFAEVTMRKQITGFERKDARTGQTIGEEELDVPETSLRTRGLYFTVPADVESAMRESAHDDGERDSVAASGDFDGGIHAAEHGMIAMFPTTVLCDRRDVGGLSTPMHPHTGVPTIFIYDGYPGGVGLARSGYEDVEALMETTREMIRECPCESGCPACVQSPHCGNANDPLDERLAVQLLDGLLD</sequence>
<dbReference type="SMART" id="SM00487">
    <property type="entry name" value="DEXDc"/>
    <property type="match status" value="1"/>
</dbReference>
<keyword evidence="1" id="KW-0547">Nucleotide-binding</keyword>
<keyword evidence="6" id="KW-0347">Helicase</keyword>
<dbReference type="CDD" id="cd18797">
    <property type="entry name" value="SF2_C_Hrq"/>
    <property type="match status" value="1"/>
</dbReference>
<dbReference type="SUPFAM" id="SSF52540">
    <property type="entry name" value="P-loop containing nucleoside triphosphate hydrolases"/>
    <property type="match status" value="1"/>
</dbReference>
<dbReference type="Pfam" id="PF00271">
    <property type="entry name" value="Helicase_C"/>
    <property type="match status" value="1"/>
</dbReference>
<feature type="region of interest" description="Disordered" evidence="3">
    <location>
        <begin position="273"/>
        <end position="296"/>
    </location>
</feature>
<dbReference type="GeneID" id="74942207"/>
<dbReference type="Proteomes" id="UP001057580">
    <property type="component" value="Chromosome"/>
</dbReference>
<dbReference type="GO" id="GO:0036297">
    <property type="term" value="P:interstrand cross-link repair"/>
    <property type="evidence" value="ECO:0007669"/>
    <property type="project" value="TreeGrafter"/>
</dbReference>
<dbReference type="PROSITE" id="PS51192">
    <property type="entry name" value="HELICASE_ATP_BIND_1"/>
    <property type="match status" value="1"/>
</dbReference>
<evidence type="ECO:0000313" key="6">
    <source>
        <dbReference type="EMBL" id="UWM56080.1"/>
    </source>
</evidence>
<dbReference type="InterPro" id="IPR001650">
    <property type="entry name" value="Helicase_C-like"/>
</dbReference>
<evidence type="ECO:0000256" key="3">
    <source>
        <dbReference type="SAM" id="MobiDB-lite"/>
    </source>
</evidence>
<evidence type="ECO:0000259" key="4">
    <source>
        <dbReference type="PROSITE" id="PS51192"/>
    </source>
</evidence>
<feature type="region of interest" description="Disordered" evidence="3">
    <location>
        <begin position="492"/>
        <end position="511"/>
    </location>
</feature>
<dbReference type="Pfam" id="PF09369">
    <property type="entry name" value="MZB"/>
    <property type="match status" value="1"/>
</dbReference>
<dbReference type="PANTHER" id="PTHR47957">
    <property type="entry name" value="ATP-DEPENDENT HELICASE HRQ1"/>
    <property type="match status" value="1"/>
</dbReference>
<protein>
    <submittedName>
        <fullName evidence="6">DEAD/DEAH box helicase</fullName>
    </submittedName>
</protein>
<dbReference type="CDD" id="cd17923">
    <property type="entry name" value="DEXHc_Hrq1-like"/>
    <property type="match status" value="1"/>
</dbReference>
<evidence type="ECO:0000313" key="7">
    <source>
        <dbReference type="Proteomes" id="UP001057580"/>
    </source>
</evidence>
<dbReference type="InterPro" id="IPR027417">
    <property type="entry name" value="P-loop_NTPase"/>
</dbReference>
<dbReference type="KEGG" id="ssai:N0B31_07255"/>
<gene>
    <name evidence="6" type="ORF">N0B31_07255</name>
</gene>
<organism evidence="6 7">
    <name type="scientific">Salinirubellus salinus</name>
    <dbReference type="NCBI Taxonomy" id="1364945"/>
    <lineage>
        <taxon>Archaea</taxon>
        <taxon>Methanobacteriati</taxon>
        <taxon>Methanobacteriota</taxon>
        <taxon>Stenosarchaea group</taxon>
        <taxon>Halobacteria</taxon>
        <taxon>Halobacteriales</taxon>
        <taxon>Natronomonadaceae</taxon>
        <taxon>Salinirubellus</taxon>
    </lineage>
</organism>
<feature type="compositionally biased region" description="Basic and acidic residues" evidence="3">
    <location>
        <begin position="665"/>
        <end position="678"/>
    </location>
</feature>
<dbReference type="GO" id="GO:0006289">
    <property type="term" value="P:nucleotide-excision repair"/>
    <property type="evidence" value="ECO:0007669"/>
    <property type="project" value="TreeGrafter"/>
</dbReference>
<dbReference type="GO" id="GO:0043138">
    <property type="term" value="F:3'-5' DNA helicase activity"/>
    <property type="evidence" value="ECO:0007669"/>
    <property type="project" value="TreeGrafter"/>
</dbReference>
<dbReference type="EMBL" id="CP104003">
    <property type="protein sequence ID" value="UWM56080.1"/>
    <property type="molecule type" value="Genomic_DNA"/>
</dbReference>
<evidence type="ECO:0000259" key="5">
    <source>
        <dbReference type="PROSITE" id="PS51194"/>
    </source>
</evidence>
<dbReference type="InterPro" id="IPR011545">
    <property type="entry name" value="DEAD/DEAH_box_helicase_dom"/>
</dbReference>
<keyword evidence="7" id="KW-1185">Reference proteome</keyword>
<dbReference type="PROSITE" id="PS51194">
    <property type="entry name" value="HELICASE_CTER"/>
    <property type="match status" value="1"/>
</dbReference>
<reference evidence="6" key="1">
    <citation type="submission" date="2022-09" db="EMBL/GenBank/DDBJ databases">
        <title>Diverse halophilic archaea isolated from saline environments.</title>
        <authorList>
            <person name="Cui H.-L."/>
        </authorList>
    </citation>
    <scope>NUCLEOTIDE SEQUENCE</scope>
    <source>
        <strain evidence="6">ZS-35-S2</strain>
    </source>
</reference>
<dbReference type="InterPro" id="IPR014001">
    <property type="entry name" value="Helicase_ATP-bd"/>
</dbReference>
<proteinExistence type="predicted"/>
<dbReference type="InterPro" id="IPR018973">
    <property type="entry name" value="MZB"/>
</dbReference>
<dbReference type="GO" id="GO:0003676">
    <property type="term" value="F:nucleic acid binding"/>
    <property type="evidence" value="ECO:0007669"/>
    <property type="project" value="InterPro"/>
</dbReference>
<name>A0A9E7R7G8_9EURY</name>
<feature type="compositionally biased region" description="Basic and acidic residues" evidence="3">
    <location>
        <begin position="281"/>
        <end position="296"/>
    </location>
</feature>
<feature type="region of interest" description="Disordered" evidence="3">
    <location>
        <begin position="665"/>
        <end position="684"/>
    </location>
</feature>
<dbReference type="Gene3D" id="3.40.50.300">
    <property type="entry name" value="P-loop containing nucleotide triphosphate hydrolases"/>
    <property type="match status" value="2"/>
</dbReference>
<dbReference type="Pfam" id="PF00270">
    <property type="entry name" value="DEAD"/>
    <property type="match status" value="1"/>
</dbReference>
<feature type="domain" description="Helicase C-terminal" evidence="5">
    <location>
        <begin position="298"/>
        <end position="455"/>
    </location>
</feature>
<feature type="domain" description="Helicase ATP-binding" evidence="4">
    <location>
        <begin position="61"/>
        <end position="260"/>
    </location>
</feature>
<dbReference type="PANTHER" id="PTHR47957:SF3">
    <property type="entry name" value="ATP-DEPENDENT HELICASE HRQ1"/>
    <property type="match status" value="1"/>
</dbReference>
<dbReference type="SMART" id="SM00490">
    <property type="entry name" value="HELICc"/>
    <property type="match status" value="1"/>
</dbReference>
<dbReference type="AlphaFoldDB" id="A0A9E7R7G8"/>
<dbReference type="GO" id="GO:0005524">
    <property type="term" value="F:ATP binding"/>
    <property type="evidence" value="ECO:0007669"/>
    <property type="project" value="UniProtKB-KW"/>
</dbReference>
<keyword evidence="6" id="KW-0378">Hydrolase</keyword>
<keyword evidence="2" id="KW-0067">ATP-binding</keyword>
<evidence type="ECO:0000256" key="1">
    <source>
        <dbReference type="ARBA" id="ARBA00022741"/>
    </source>
</evidence>
<evidence type="ECO:0000256" key="2">
    <source>
        <dbReference type="ARBA" id="ARBA00022840"/>
    </source>
</evidence>
<dbReference type="RefSeq" id="WP_260595200.1">
    <property type="nucleotide sequence ID" value="NZ_CP104003.1"/>
</dbReference>